<dbReference type="OrthoDB" id="1924260at2759"/>
<keyword evidence="3 7" id="KW-0645">Protease</keyword>
<dbReference type="InterPro" id="IPR038765">
    <property type="entry name" value="Papain-like_cys_pep_sf"/>
</dbReference>
<dbReference type="Proteomes" id="UP000012045">
    <property type="component" value="Unassembled WGS sequence"/>
</dbReference>
<dbReference type="PROSITE" id="PS52048">
    <property type="entry name" value="UCH_DOMAIN"/>
    <property type="match status" value="1"/>
</dbReference>
<feature type="compositionally biased region" description="Basic residues" evidence="8">
    <location>
        <begin position="25"/>
        <end position="34"/>
    </location>
</feature>
<comment type="catalytic activity">
    <reaction evidence="1 7">
        <text>Thiol-dependent hydrolysis of ester, thioester, amide, peptide and isopeptide bonds formed by the C-terminal Gly of ubiquitin (a 76-residue protein attached to proteins as an intracellular targeting signal).</text>
        <dbReference type="EC" id="3.4.19.12"/>
    </reaction>
</comment>
<keyword evidence="5 7" id="KW-0378">Hydrolase</keyword>
<dbReference type="PANTHER" id="PTHR10589">
    <property type="entry name" value="UBIQUITIN CARBOXYL-TERMINAL HYDROLASE"/>
    <property type="match status" value="1"/>
</dbReference>
<dbReference type="STRING" id="1290391.M7UFE2"/>
<dbReference type="GO" id="GO:0016579">
    <property type="term" value="P:protein deubiquitination"/>
    <property type="evidence" value="ECO:0007669"/>
    <property type="project" value="TreeGrafter"/>
</dbReference>
<evidence type="ECO:0000256" key="5">
    <source>
        <dbReference type="ARBA" id="ARBA00022801"/>
    </source>
</evidence>
<evidence type="ECO:0000256" key="3">
    <source>
        <dbReference type="ARBA" id="ARBA00022670"/>
    </source>
</evidence>
<dbReference type="GO" id="GO:0005737">
    <property type="term" value="C:cytoplasm"/>
    <property type="evidence" value="ECO:0007669"/>
    <property type="project" value="TreeGrafter"/>
</dbReference>
<dbReference type="SUPFAM" id="SSF54001">
    <property type="entry name" value="Cysteine proteinases"/>
    <property type="match status" value="1"/>
</dbReference>
<evidence type="ECO:0000313" key="10">
    <source>
        <dbReference type="EMBL" id="EMR82197.1"/>
    </source>
</evidence>
<name>M7UFE2_BOTF1</name>
<dbReference type="FunFam" id="3.40.532.10:FF:000010">
    <property type="entry name" value="Ubiquitin carboxyl-terminal hydrolase"/>
    <property type="match status" value="1"/>
</dbReference>
<feature type="site" description="Important for enzyme activity" evidence="7">
    <location>
        <position position="306"/>
    </location>
</feature>
<evidence type="ECO:0000256" key="2">
    <source>
        <dbReference type="ARBA" id="ARBA00012759"/>
    </source>
</evidence>
<sequence>MMNGSPMPEQRSIQSTASDVDPRRRSSRNQKRSKSPSGDYTDICENDTGTQKTQSESTGLATNRLRRSGQNIKRSESEIIDDALKPLTDDERKAWKGWCELESDPALFNYILREYGVKDVKIQEVLGLEDEMLQYLRKPVYGLVFLFKYIEDGSEDEETPLKCPNHIWFANQVRQIQDLDEKLTNRTQTTHNACATIALLNIVMNVPDLDLGDCIGSFKEDTRFLKPAYRGQKLSQNECIRNIHNSFARRMDILNADLALSNEVSAWKKKRKTKRKSERSKSKSDVESGFHFIAFVPVEGVVWRLDGLERQPVNLGPCNDDWISVARTSIYQQIVKYGDDLQFNLLSLCRSPLRIIPLELAQNIHAIKRVEALLAQQMSDWKEFSQVDVSGLMRGPSEEFGVTEKLLHDTPLPKSTYIILERESTNASALLRLQQQWVSDQKALRIAYKEELASINDENEQAARRKKDHTPIVYRALRSLADKGILKEVIDEVQAV</sequence>
<proteinExistence type="inferred from homology"/>
<evidence type="ECO:0000313" key="11">
    <source>
        <dbReference type="Proteomes" id="UP000012045"/>
    </source>
</evidence>
<dbReference type="InterPro" id="IPR036959">
    <property type="entry name" value="Peptidase_C12_UCH_sf"/>
</dbReference>
<dbReference type="AlphaFoldDB" id="M7UFE2"/>
<evidence type="ECO:0000259" key="9">
    <source>
        <dbReference type="PROSITE" id="PS52048"/>
    </source>
</evidence>
<dbReference type="EMBL" id="KB708051">
    <property type="protein sequence ID" value="EMR82197.1"/>
    <property type="molecule type" value="Genomic_DNA"/>
</dbReference>
<evidence type="ECO:0000256" key="8">
    <source>
        <dbReference type="SAM" id="MobiDB-lite"/>
    </source>
</evidence>
<reference evidence="11" key="1">
    <citation type="journal article" date="2013" name="Genome Announc.">
        <title>Draft genome sequence of Botrytis cinerea BcDW1, inoculum for noble rot of grape berries.</title>
        <authorList>
            <person name="Blanco-Ulate B."/>
            <person name="Allen G."/>
            <person name="Powell A.L."/>
            <person name="Cantu D."/>
        </authorList>
    </citation>
    <scope>NUCLEOTIDE SEQUENCE [LARGE SCALE GENOMIC DNA]</scope>
    <source>
        <strain evidence="11">BcDW1</strain>
    </source>
</reference>
<feature type="domain" description="UCH catalytic" evidence="9">
    <location>
        <begin position="97"/>
        <end position="350"/>
    </location>
</feature>
<organism evidence="10 11">
    <name type="scientific">Botryotinia fuckeliana (strain BcDW1)</name>
    <name type="common">Noble rot fungus</name>
    <name type="synonym">Botrytis cinerea</name>
    <dbReference type="NCBI Taxonomy" id="1290391"/>
    <lineage>
        <taxon>Eukaryota</taxon>
        <taxon>Fungi</taxon>
        <taxon>Dikarya</taxon>
        <taxon>Ascomycota</taxon>
        <taxon>Pezizomycotina</taxon>
        <taxon>Leotiomycetes</taxon>
        <taxon>Helotiales</taxon>
        <taxon>Sclerotiniaceae</taxon>
        <taxon>Botrytis</taxon>
    </lineage>
</organism>
<feature type="site" description="Transition state stabilizer" evidence="7">
    <location>
        <position position="172"/>
    </location>
</feature>
<dbReference type="Pfam" id="PF01088">
    <property type="entry name" value="Peptidase_C12"/>
    <property type="match status" value="1"/>
</dbReference>
<dbReference type="Gene3D" id="3.40.532.10">
    <property type="entry name" value="Peptidase C12, ubiquitin carboxyl-terminal hydrolase"/>
    <property type="match status" value="1"/>
</dbReference>
<evidence type="ECO:0000256" key="1">
    <source>
        <dbReference type="ARBA" id="ARBA00000707"/>
    </source>
</evidence>
<evidence type="ECO:0000256" key="7">
    <source>
        <dbReference type="PROSITE-ProRule" id="PRU01393"/>
    </source>
</evidence>
<feature type="region of interest" description="Disordered" evidence="8">
    <location>
        <begin position="1"/>
        <end position="60"/>
    </location>
</feature>
<dbReference type="InterPro" id="IPR001578">
    <property type="entry name" value="Peptidase_C12_UCH"/>
</dbReference>
<feature type="active site" description="Proton donor" evidence="7">
    <location>
        <position position="291"/>
    </location>
</feature>
<accession>M7UFE2</accession>
<dbReference type="PANTHER" id="PTHR10589:SF29">
    <property type="entry name" value="UBIQUITIN CARBOXYL-TERMINAL HYDROLASE"/>
    <property type="match status" value="1"/>
</dbReference>
<keyword evidence="6 7" id="KW-0788">Thiol protease</keyword>
<keyword evidence="4 7" id="KW-0833">Ubl conjugation pathway</keyword>
<dbReference type="HOGENOM" id="CLU_018316_3_1_1"/>
<feature type="compositionally biased region" description="Polar residues" evidence="8">
    <location>
        <begin position="47"/>
        <end position="60"/>
    </location>
</feature>
<comment type="similarity">
    <text evidence="7">Belongs to the peptidase C12 family.</text>
</comment>
<gene>
    <name evidence="10" type="ORF">BcDW1_9228</name>
</gene>
<dbReference type="GO" id="GO:0006511">
    <property type="term" value="P:ubiquitin-dependent protein catabolic process"/>
    <property type="evidence" value="ECO:0007669"/>
    <property type="project" value="UniProtKB-UniRule"/>
</dbReference>
<dbReference type="GO" id="GO:0004843">
    <property type="term" value="F:cysteine-type deubiquitinase activity"/>
    <property type="evidence" value="ECO:0007669"/>
    <property type="project" value="UniProtKB-UniRule"/>
</dbReference>
<dbReference type="EC" id="3.4.19.12" evidence="2 7"/>
<evidence type="ECO:0000256" key="4">
    <source>
        <dbReference type="ARBA" id="ARBA00022786"/>
    </source>
</evidence>
<protein>
    <recommendedName>
        <fullName evidence="2 7">ubiquitinyl hydrolase 1</fullName>
        <ecNumber evidence="2 7">3.4.19.12</ecNumber>
    </recommendedName>
</protein>
<feature type="active site" description="Nucleophile" evidence="7">
    <location>
        <position position="194"/>
    </location>
</feature>
<evidence type="ECO:0000256" key="6">
    <source>
        <dbReference type="ARBA" id="ARBA00022807"/>
    </source>
</evidence>